<dbReference type="OMA" id="TFPNQMK"/>
<dbReference type="InterPro" id="IPR036691">
    <property type="entry name" value="Endo/exonu/phosph_ase_sf"/>
</dbReference>
<dbReference type="GeneTree" id="ENSGT01120000271879"/>
<dbReference type="InterPro" id="IPR043502">
    <property type="entry name" value="DNA/RNA_pol_sf"/>
</dbReference>
<reference evidence="3" key="2">
    <citation type="submission" date="2025-08" db="UniProtKB">
        <authorList>
            <consortium name="Ensembl"/>
        </authorList>
    </citation>
    <scope>IDENTIFICATION</scope>
</reference>
<evidence type="ECO:0000256" key="1">
    <source>
        <dbReference type="SAM" id="Coils"/>
    </source>
</evidence>
<organism evidence="3 4">
    <name type="scientific">Sparus aurata</name>
    <name type="common">Gilthead sea bream</name>
    <dbReference type="NCBI Taxonomy" id="8175"/>
    <lineage>
        <taxon>Eukaryota</taxon>
        <taxon>Metazoa</taxon>
        <taxon>Chordata</taxon>
        <taxon>Craniata</taxon>
        <taxon>Vertebrata</taxon>
        <taxon>Euteleostomi</taxon>
        <taxon>Actinopterygii</taxon>
        <taxon>Neopterygii</taxon>
        <taxon>Teleostei</taxon>
        <taxon>Neoteleostei</taxon>
        <taxon>Acanthomorphata</taxon>
        <taxon>Eupercaria</taxon>
        <taxon>Spariformes</taxon>
        <taxon>Sparidae</taxon>
        <taxon>Sparus</taxon>
    </lineage>
</organism>
<evidence type="ECO:0000259" key="2">
    <source>
        <dbReference type="PROSITE" id="PS50878"/>
    </source>
</evidence>
<reference evidence="3" key="1">
    <citation type="submission" date="2021-04" db="EMBL/GenBank/DDBJ databases">
        <authorList>
            <consortium name="Wellcome Sanger Institute Data Sharing"/>
        </authorList>
    </citation>
    <scope>NUCLEOTIDE SEQUENCE [LARGE SCALE GENOMIC DNA]</scope>
</reference>
<dbReference type="AlphaFoldDB" id="A0A671UK05"/>
<dbReference type="Ensembl" id="ENSSAUT00010015048.1">
    <property type="protein sequence ID" value="ENSSAUP00010014173.1"/>
    <property type="gene ID" value="ENSSAUG00010006657.1"/>
</dbReference>
<dbReference type="PROSITE" id="PS50878">
    <property type="entry name" value="RT_POL"/>
    <property type="match status" value="1"/>
</dbReference>
<dbReference type="InterPro" id="IPR000477">
    <property type="entry name" value="RT_dom"/>
</dbReference>
<evidence type="ECO:0000313" key="4">
    <source>
        <dbReference type="Proteomes" id="UP000472265"/>
    </source>
</evidence>
<proteinExistence type="predicted"/>
<evidence type="ECO:0000313" key="3">
    <source>
        <dbReference type="Ensembl" id="ENSSAUP00010014173.1"/>
    </source>
</evidence>
<dbReference type="PANTHER" id="PTHR33332">
    <property type="entry name" value="REVERSE TRANSCRIPTASE DOMAIN-CONTAINING PROTEIN"/>
    <property type="match status" value="1"/>
</dbReference>
<feature type="domain" description="Reverse transcriptase" evidence="2">
    <location>
        <begin position="357"/>
        <end position="625"/>
    </location>
</feature>
<dbReference type="SUPFAM" id="SSF56672">
    <property type="entry name" value="DNA/RNA polymerases"/>
    <property type="match status" value="1"/>
</dbReference>
<dbReference type="Pfam" id="PF00078">
    <property type="entry name" value="RVT_1"/>
    <property type="match status" value="1"/>
</dbReference>
<reference evidence="3" key="3">
    <citation type="submission" date="2025-09" db="UniProtKB">
        <authorList>
            <consortium name="Ensembl"/>
        </authorList>
    </citation>
    <scope>IDENTIFICATION</scope>
</reference>
<dbReference type="SUPFAM" id="SSF56219">
    <property type="entry name" value="DNase I-like"/>
    <property type="match status" value="1"/>
</dbReference>
<sequence>MVIKMGNKNIFICGDYNIDILNPNNQKSIEDFLNSMHSLSLFPTITRPSRITSHSATLIDNIFTNVIENKALSGLLISDITDHLPVFTVYDNNYRIEIEEHKQYRRIRTEETIATLKNELMAQDWDAIYNETDVNNAYNKLLTTFTSLYDKHCPIKRYNKKLAHKSNPWLTKGLRNACKKKNLLYRNFITQRTEEAEDKYKRYKNKLTNIIRLSKKEYYKNKLEDNRNNMKGIWDMLNNIIRDGAKQNNLPKYFVINNNENYNMEEVANSFNQFFVDVGPELAKNIPNPGPDGDYMDKLIIRNPHSMLLKAIEENEIINIVKTCKNKTSTDYNGIDMSLIKQVIEGVSKPLTHICNLSFQTGTFPNQMKIAKVIPLYKTGSKHNFTNYRPVSILPQLSKILEKLFNSRMDAFLEKHKLFSESQYWFRVNRSTSQAIMESIEEITDAIDNKKHAIGVFIDLKKAFDTVNHNILFNKLEKYGIRGLVLDWIKSYLKGRQQFVKLGNHCSRYLDIACGVPQGSVLGPKLFILYINDMCKVSRWLKLVNFADDTNIFGSGENIKQVETVINKEMKKLKTWFDWNKLSLNVSKTKFMLFGKCTWNTKVRIELDGVEIERVHENRFLGVTVDDRLSWKPHIKHVQSKVSRSIAVIHKAKQLLDHNSLRTLYCSLVLPYIHYCAEIWGNTYKTSLRSLTILQKRAIRTIHKVSYLEHTNPLFIQSKLLKFTDIVSYQTAIIMYKAKNRQLPENIQNLFRNREGGYQLRGEHDFKRLNRRTTLKSFCISISGVKLWNNLSEELKQSPNINQFKKMYKHMLFSGYNG</sequence>
<protein>
    <recommendedName>
        <fullName evidence="2">Reverse transcriptase domain-containing protein</fullName>
    </recommendedName>
</protein>
<dbReference type="InParanoid" id="A0A671UK05"/>
<dbReference type="Proteomes" id="UP000472265">
    <property type="component" value="Chromosome 3"/>
</dbReference>
<dbReference type="CDD" id="cd01650">
    <property type="entry name" value="RT_nLTR_like"/>
    <property type="match status" value="1"/>
</dbReference>
<feature type="coiled-coil region" evidence="1">
    <location>
        <begin position="186"/>
        <end position="213"/>
    </location>
</feature>
<keyword evidence="4" id="KW-1185">Reference proteome</keyword>
<keyword evidence="1" id="KW-0175">Coiled coil</keyword>
<name>A0A671UK05_SPAAU</name>
<accession>A0A671UK05</accession>